<feature type="signal peptide" evidence="2">
    <location>
        <begin position="1"/>
        <end position="19"/>
    </location>
</feature>
<feature type="chain" id="PRO_5037690470" description="DUF4124 domain-containing protein" evidence="2">
    <location>
        <begin position="20"/>
        <end position="212"/>
    </location>
</feature>
<protein>
    <recommendedName>
        <fullName evidence="5">DUF4124 domain-containing protein</fullName>
    </recommendedName>
</protein>
<keyword evidence="2" id="KW-0732">Signal</keyword>
<dbReference type="Proteomes" id="UP000718593">
    <property type="component" value="Unassembled WGS sequence"/>
</dbReference>
<evidence type="ECO:0000313" key="3">
    <source>
        <dbReference type="EMBL" id="MBF1165818.1"/>
    </source>
</evidence>
<evidence type="ECO:0000256" key="1">
    <source>
        <dbReference type="SAM" id="MobiDB-lite"/>
    </source>
</evidence>
<feature type="compositionally biased region" description="Basic and acidic residues" evidence="1">
    <location>
        <begin position="70"/>
        <end position="97"/>
    </location>
</feature>
<evidence type="ECO:0008006" key="5">
    <source>
        <dbReference type="Google" id="ProtNLM"/>
    </source>
</evidence>
<proteinExistence type="predicted"/>
<evidence type="ECO:0000313" key="4">
    <source>
        <dbReference type="Proteomes" id="UP000718593"/>
    </source>
</evidence>
<organism evidence="3 4">
    <name type="scientific">Dechloromonas agitata</name>
    <dbReference type="NCBI Taxonomy" id="73030"/>
    <lineage>
        <taxon>Bacteria</taxon>
        <taxon>Pseudomonadati</taxon>
        <taxon>Pseudomonadota</taxon>
        <taxon>Betaproteobacteria</taxon>
        <taxon>Rhodocyclales</taxon>
        <taxon>Azonexaceae</taxon>
        <taxon>Dechloromonas</taxon>
    </lineage>
</organism>
<evidence type="ECO:0000256" key="2">
    <source>
        <dbReference type="SAM" id="SignalP"/>
    </source>
</evidence>
<reference evidence="3" key="1">
    <citation type="submission" date="2020-04" db="EMBL/GenBank/DDBJ databases">
        <title>Deep metagenomics examines the oral microbiome during advanced dental caries in children, revealing novel taxa and co-occurrences with host molecules.</title>
        <authorList>
            <person name="Baker J.L."/>
            <person name="Morton J.T."/>
            <person name="Dinis M."/>
            <person name="Alvarez R."/>
            <person name="Tran N.C."/>
            <person name="Knight R."/>
            <person name="Edlund A."/>
        </authorList>
    </citation>
    <scope>NUCLEOTIDE SEQUENCE</scope>
    <source>
        <strain evidence="3">JCVI_32_bin.24</strain>
    </source>
</reference>
<gene>
    <name evidence="3" type="ORF">HXL68_12365</name>
</gene>
<dbReference type="EMBL" id="JABZMI010000283">
    <property type="protein sequence ID" value="MBF1165818.1"/>
    <property type="molecule type" value="Genomic_DNA"/>
</dbReference>
<accession>A0A930BTK4</accession>
<name>A0A930BTK4_9RHOO</name>
<dbReference type="AlphaFoldDB" id="A0A930BTK4"/>
<comment type="caution">
    <text evidence="3">The sequence shown here is derived from an EMBL/GenBank/DDBJ whole genome shotgun (WGS) entry which is preliminary data.</text>
</comment>
<feature type="region of interest" description="Disordered" evidence="1">
    <location>
        <begin position="62"/>
        <end position="97"/>
    </location>
</feature>
<sequence>MRKLALPLLALLLANSAQAANEFYCCQDPASGRRVCSDTLPEQCRGRAYRILDSGGNIIKEVGAPLSPEQKAEQALENKRRKQLEEAGREQRRRDQALLDTYATPEDIDLAQKKAEADVNTAMLAAIGRIDAAQVKRKKLADEAEFYKKKTLPPELDRNLRAIDHEIRLQQELLDLKKKEFDTIKAKYDADRKRYFELTRRPPTAPAVPSPR</sequence>